<evidence type="ECO:0000259" key="6">
    <source>
        <dbReference type="PROSITE" id="PS51898"/>
    </source>
</evidence>
<feature type="domain" description="Tyr recombinase" evidence="6">
    <location>
        <begin position="167"/>
        <end position="340"/>
    </location>
</feature>
<evidence type="ECO:0000256" key="2">
    <source>
        <dbReference type="ARBA" id="ARBA00022908"/>
    </source>
</evidence>
<feature type="domain" description="Core-binding (CB)" evidence="7">
    <location>
        <begin position="54"/>
        <end position="151"/>
    </location>
</feature>
<dbReference type="PROSITE" id="PS51898">
    <property type="entry name" value="TYR_RECOMBINASE"/>
    <property type="match status" value="1"/>
</dbReference>
<dbReference type="Gene3D" id="1.10.443.10">
    <property type="entry name" value="Intergrase catalytic core"/>
    <property type="match status" value="1"/>
</dbReference>
<accession>A0A4R9K023</accession>
<dbReference type="InterPro" id="IPR050090">
    <property type="entry name" value="Tyrosine_recombinase_XerCD"/>
</dbReference>
<dbReference type="InterPro" id="IPR044068">
    <property type="entry name" value="CB"/>
</dbReference>
<evidence type="ECO:0000256" key="3">
    <source>
        <dbReference type="ARBA" id="ARBA00023125"/>
    </source>
</evidence>
<keyword evidence="2" id="KW-0229">DNA integration</keyword>
<dbReference type="InterPro" id="IPR013762">
    <property type="entry name" value="Integrase-like_cat_sf"/>
</dbReference>
<protein>
    <submittedName>
        <fullName evidence="8">Integrase</fullName>
    </submittedName>
</protein>
<comment type="caution">
    <text evidence="8">The sequence shown here is derived from an EMBL/GenBank/DDBJ whole genome shotgun (WGS) entry which is preliminary data.</text>
</comment>
<dbReference type="Pfam" id="PF00589">
    <property type="entry name" value="Phage_integrase"/>
    <property type="match status" value="1"/>
</dbReference>
<dbReference type="OrthoDB" id="341301at2"/>
<dbReference type="Proteomes" id="UP000297762">
    <property type="component" value="Unassembled WGS sequence"/>
</dbReference>
<keyword evidence="3 5" id="KW-0238">DNA-binding</keyword>
<dbReference type="Gene3D" id="1.10.150.130">
    <property type="match status" value="1"/>
</dbReference>
<comment type="similarity">
    <text evidence="1">Belongs to the 'phage' integrase family.</text>
</comment>
<dbReference type="PANTHER" id="PTHR30349">
    <property type="entry name" value="PHAGE INTEGRASE-RELATED"/>
    <property type="match status" value="1"/>
</dbReference>
<dbReference type="SUPFAM" id="SSF56349">
    <property type="entry name" value="DNA breaking-rejoining enzymes"/>
    <property type="match status" value="1"/>
</dbReference>
<evidence type="ECO:0000259" key="7">
    <source>
        <dbReference type="PROSITE" id="PS51900"/>
    </source>
</evidence>
<dbReference type="Pfam" id="PF13495">
    <property type="entry name" value="Phage_int_SAM_4"/>
    <property type="match status" value="1"/>
</dbReference>
<organism evidence="8 9">
    <name type="scientific">Leptospira sarikeiensis</name>
    <dbReference type="NCBI Taxonomy" id="2484943"/>
    <lineage>
        <taxon>Bacteria</taxon>
        <taxon>Pseudomonadati</taxon>
        <taxon>Spirochaetota</taxon>
        <taxon>Spirochaetia</taxon>
        <taxon>Leptospirales</taxon>
        <taxon>Leptospiraceae</taxon>
        <taxon>Leptospira</taxon>
    </lineage>
</organism>
<evidence type="ECO:0000256" key="4">
    <source>
        <dbReference type="ARBA" id="ARBA00023172"/>
    </source>
</evidence>
<dbReference type="InterPro" id="IPR010998">
    <property type="entry name" value="Integrase_recombinase_N"/>
</dbReference>
<evidence type="ECO:0000256" key="5">
    <source>
        <dbReference type="PROSITE-ProRule" id="PRU01248"/>
    </source>
</evidence>
<dbReference type="PANTHER" id="PTHR30349:SF64">
    <property type="entry name" value="PROPHAGE INTEGRASE INTD-RELATED"/>
    <property type="match status" value="1"/>
</dbReference>
<evidence type="ECO:0000313" key="8">
    <source>
        <dbReference type="EMBL" id="TGL58983.1"/>
    </source>
</evidence>
<dbReference type="InterPro" id="IPR011010">
    <property type="entry name" value="DNA_brk_join_enz"/>
</dbReference>
<dbReference type="PROSITE" id="PS51900">
    <property type="entry name" value="CB"/>
    <property type="match status" value="1"/>
</dbReference>
<name>A0A4R9K023_9LEPT</name>
<evidence type="ECO:0000256" key="1">
    <source>
        <dbReference type="ARBA" id="ARBA00008857"/>
    </source>
</evidence>
<keyword evidence="4" id="KW-0233">DNA recombination</keyword>
<gene>
    <name evidence="8" type="ORF">EHQ64_18280</name>
</gene>
<dbReference type="AlphaFoldDB" id="A0A4R9K023"/>
<reference evidence="8" key="1">
    <citation type="journal article" date="2019" name="PLoS Negl. Trop. Dis.">
        <title>Revisiting the worldwide diversity of Leptospira species in the environment.</title>
        <authorList>
            <person name="Vincent A.T."/>
            <person name="Schiettekatte O."/>
            <person name="Bourhy P."/>
            <person name="Veyrier F.J."/>
            <person name="Picardeau M."/>
        </authorList>
    </citation>
    <scope>NUCLEOTIDE SEQUENCE [LARGE SCALE GENOMIC DNA]</scope>
    <source>
        <strain evidence="8">201702455</strain>
    </source>
</reference>
<dbReference type="GO" id="GO:0006310">
    <property type="term" value="P:DNA recombination"/>
    <property type="evidence" value="ECO:0007669"/>
    <property type="project" value="UniProtKB-KW"/>
</dbReference>
<keyword evidence="9" id="KW-1185">Reference proteome</keyword>
<dbReference type="GO" id="GO:0015074">
    <property type="term" value="P:DNA integration"/>
    <property type="evidence" value="ECO:0007669"/>
    <property type="project" value="UniProtKB-KW"/>
</dbReference>
<dbReference type="EMBL" id="RQGF01000035">
    <property type="protein sequence ID" value="TGL58983.1"/>
    <property type="molecule type" value="Genomic_DNA"/>
</dbReference>
<dbReference type="InterPro" id="IPR002104">
    <property type="entry name" value="Integrase_catalytic"/>
</dbReference>
<dbReference type="InterPro" id="IPR004107">
    <property type="entry name" value="Integrase_SAM-like_N"/>
</dbReference>
<sequence length="345" mass="40275">MPQSIKIGSIWENGICFSIISFPFDRELYLKLSKIPRSSWDPNLKHWKIPFSEAFLSDLVSEYKEKIDSEVEILLLPLKTELLRRNYSRKTLRSYLQYNRAFLKYAKKNPYTITESDLNVYLDRILYEKNLASNSIKSLLQALKFYYNIIIGTKYLRKYAHPKREKRIPESLSRNEVTRIMGSLPNPKHRLLLRICYGGGFRVSELVKLKGNDLDWEKKSIRIRQGKGNKDRFTLLPSSCRKDLSELINRFGKESWIFPGQIPNQHLTVRTAEKIFEMAKKKAGITKEVSIHDLRHAFAIHLLESGTSIKMIQRLLGHVSVKTTEIYARIVDPMVSKIRSPLDEL</sequence>
<dbReference type="GO" id="GO:0003677">
    <property type="term" value="F:DNA binding"/>
    <property type="evidence" value="ECO:0007669"/>
    <property type="project" value="UniProtKB-UniRule"/>
</dbReference>
<proteinExistence type="inferred from homology"/>
<evidence type="ECO:0000313" key="9">
    <source>
        <dbReference type="Proteomes" id="UP000297762"/>
    </source>
</evidence>